<dbReference type="AlphaFoldDB" id="A0A8D8I0K9"/>
<accession>A0A8D8I0K9</accession>
<name>A0A8D8I0K9_CULPI</name>
<sequence>MTLSSTSRRVQITWHNVNSPASLPSFTHKNVQVQLKLSTSRAEQKTVGTFAFFFCEIRGMFIFIFAPRSNKKPSLSREFSQRNEREQSKAIPSRRSSTTRVHMQRTTKYYFQFSRATTSGSINLLSGKK</sequence>
<proteinExistence type="predicted"/>
<feature type="region of interest" description="Disordered" evidence="1">
    <location>
        <begin position="71"/>
        <end position="101"/>
    </location>
</feature>
<dbReference type="EMBL" id="HBUE01338533">
    <property type="protein sequence ID" value="CAG6597424.1"/>
    <property type="molecule type" value="Transcribed_RNA"/>
</dbReference>
<protein>
    <submittedName>
        <fullName evidence="2">(northern house mosquito) hypothetical protein</fullName>
    </submittedName>
</protein>
<organism evidence="2">
    <name type="scientific">Culex pipiens</name>
    <name type="common">House mosquito</name>
    <dbReference type="NCBI Taxonomy" id="7175"/>
    <lineage>
        <taxon>Eukaryota</taxon>
        <taxon>Metazoa</taxon>
        <taxon>Ecdysozoa</taxon>
        <taxon>Arthropoda</taxon>
        <taxon>Hexapoda</taxon>
        <taxon>Insecta</taxon>
        <taxon>Pterygota</taxon>
        <taxon>Neoptera</taxon>
        <taxon>Endopterygota</taxon>
        <taxon>Diptera</taxon>
        <taxon>Nematocera</taxon>
        <taxon>Culicoidea</taxon>
        <taxon>Culicidae</taxon>
        <taxon>Culicinae</taxon>
        <taxon>Culicini</taxon>
        <taxon>Culex</taxon>
        <taxon>Culex</taxon>
    </lineage>
</organism>
<dbReference type="EMBL" id="HBUE01231731">
    <property type="protein sequence ID" value="CAG6545285.1"/>
    <property type="molecule type" value="Transcribed_RNA"/>
</dbReference>
<evidence type="ECO:0000256" key="1">
    <source>
        <dbReference type="SAM" id="MobiDB-lite"/>
    </source>
</evidence>
<reference evidence="2" key="1">
    <citation type="submission" date="2021-05" db="EMBL/GenBank/DDBJ databases">
        <authorList>
            <person name="Alioto T."/>
            <person name="Alioto T."/>
            <person name="Gomez Garrido J."/>
        </authorList>
    </citation>
    <scope>NUCLEOTIDE SEQUENCE</scope>
</reference>
<evidence type="ECO:0000313" key="2">
    <source>
        <dbReference type="EMBL" id="CAG6545285.1"/>
    </source>
</evidence>
<feature type="compositionally biased region" description="Basic and acidic residues" evidence="1">
    <location>
        <begin position="79"/>
        <end position="88"/>
    </location>
</feature>